<feature type="compositionally biased region" description="Acidic residues" evidence="1">
    <location>
        <begin position="80"/>
        <end position="91"/>
    </location>
</feature>
<organism evidence="2 3">
    <name type="scientific">Nitzschia inconspicua</name>
    <dbReference type="NCBI Taxonomy" id="303405"/>
    <lineage>
        <taxon>Eukaryota</taxon>
        <taxon>Sar</taxon>
        <taxon>Stramenopiles</taxon>
        <taxon>Ochrophyta</taxon>
        <taxon>Bacillariophyta</taxon>
        <taxon>Bacillariophyceae</taxon>
        <taxon>Bacillariophycidae</taxon>
        <taxon>Bacillariales</taxon>
        <taxon>Bacillariaceae</taxon>
        <taxon>Nitzschia</taxon>
    </lineage>
</organism>
<accession>A0A9K3PML3</accession>
<reference evidence="2" key="2">
    <citation type="submission" date="2021-04" db="EMBL/GenBank/DDBJ databases">
        <authorList>
            <person name="Podell S."/>
        </authorList>
    </citation>
    <scope>NUCLEOTIDE SEQUENCE</scope>
    <source>
        <strain evidence="2">Hildebrandi</strain>
    </source>
</reference>
<feature type="region of interest" description="Disordered" evidence="1">
    <location>
        <begin position="51"/>
        <end position="169"/>
    </location>
</feature>
<feature type="region of interest" description="Disordered" evidence="1">
    <location>
        <begin position="1"/>
        <end position="38"/>
    </location>
</feature>
<evidence type="ECO:0000313" key="3">
    <source>
        <dbReference type="Proteomes" id="UP000693970"/>
    </source>
</evidence>
<feature type="compositionally biased region" description="Polar residues" evidence="1">
    <location>
        <begin position="132"/>
        <end position="142"/>
    </location>
</feature>
<dbReference type="EMBL" id="JAGRRH010000017">
    <property type="protein sequence ID" value="KAG7352888.1"/>
    <property type="molecule type" value="Genomic_DNA"/>
</dbReference>
<reference evidence="2" key="1">
    <citation type="journal article" date="2021" name="Sci. Rep.">
        <title>Diploid genomic architecture of Nitzschia inconspicua, an elite biomass production diatom.</title>
        <authorList>
            <person name="Oliver A."/>
            <person name="Podell S."/>
            <person name="Pinowska A."/>
            <person name="Traller J.C."/>
            <person name="Smith S.R."/>
            <person name="McClure R."/>
            <person name="Beliaev A."/>
            <person name="Bohutskyi P."/>
            <person name="Hill E.A."/>
            <person name="Rabines A."/>
            <person name="Zheng H."/>
            <person name="Allen L.Z."/>
            <person name="Kuo A."/>
            <person name="Grigoriev I.V."/>
            <person name="Allen A.E."/>
            <person name="Hazlebeck D."/>
            <person name="Allen E.E."/>
        </authorList>
    </citation>
    <scope>NUCLEOTIDE SEQUENCE</scope>
    <source>
        <strain evidence="2">Hildebrandi</strain>
    </source>
</reference>
<feature type="compositionally biased region" description="Low complexity" evidence="1">
    <location>
        <begin position="110"/>
        <end position="129"/>
    </location>
</feature>
<evidence type="ECO:0000313" key="2">
    <source>
        <dbReference type="EMBL" id="KAG7352888.1"/>
    </source>
</evidence>
<dbReference type="Proteomes" id="UP000693970">
    <property type="component" value="Unassembled WGS sequence"/>
</dbReference>
<feature type="compositionally biased region" description="Basic residues" evidence="1">
    <location>
        <begin position="10"/>
        <end position="21"/>
    </location>
</feature>
<sequence>MAPASTSTKTRIRSTKGRRPRTVNEDSMMTDEDEGSSVATTMGVKADTHGLFVSRPPRDLDSVNGSVTGNSLILPRPLDQNEEDDMQDDDVSTLTEYSMEDEDDNGSQATQSTNWTVVTTGTDSTTVPTRNHPFNGNMNSSKPRARGKRNLMRDGALLSNSQFKRRRMS</sequence>
<comment type="caution">
    <text evidence="2">The sequence shown here is derived from an EMBL/GenBank/DDBJ whole genome shotgun (WGS) entry which is preliminary data.</text>
</comment>
<name>A0A9K3PML3_9STRA</name>
<dbReference type="AlphaFoldDB" id="A0A9K3PML3"/>
<evidence type="ECO:0000256" key="1">
    <source>
        <dbReference type="SAM" id="MobiDB-lite"/>
    </source>
</evidence>
<proteinExistence type="predicted"/>
<keyword evidence="3" id="KW-1185">Reference proteome</keyword>
<protein>
    <submittedName>
        <fullName evidence="2">Uncharacterized protein</fullName>
    </submittedName>
</protein>
<gene>
    <name evidence="2" type="ORF">IV203_008936</name>
</gene>